<sequence length="101" mass="11576">MCGAGVVLCSCTIILINKCGYYVIYMYFMVIFKHKFESWMCNPCIILNALIPEDKSCANHPSQVVVEFWVSQSRVTTVLQEARWCQPWLSGSLFVTEKDVI</sequence>
<dbReference type="Proteomes" id="UP001056120">
    <property type="component" value="Linkage Group LG01"/>
</dbReference>
<reference evidence="1 2" key="2">
    <citation type="journal article" date="2022" name="Mol. Ecol. Resour.">
        <title>The genomes of chicory, endive, great burdock and yacon provide insights into Asteraceae paleo-polyploidization history and plant inulin production.</title>
        <authorList>
            <person name="Fan W."/>
            <person name="Wang S."/>
            <person name="Wang H."/>
            <person name="Wang A."/>
            <person name="Jiang F."/>
            <person name="Liu H."/>
            <person name="Zhao H."/>
            <person name="Xu D."/>
            <person name="Zhang Y."/>
        </authorList>
    </citation>
    <scope>NUCLEOTIDE SEQUENCE [LARGE SCALE GENOMIC DNA]</scope>
    <source>
        <strain evidence="2">cv. Yunnan</strain>
        <tissue evidence="1">Leaves</tissue>
    </source>
</reference>
<proteinExistence type="predicted"/>
<reference evidence="2" key="1">
    <citation type="journal article" date="2022" name="Mol. Ecol. Resour.">
        <title>The genomes of chicory, endive, great burdock and yacon provide insights into Asteraceae palaeo-polyploidization history and plant inulin production.</title>
        <authorList>
            <person name="Fan W."/>
            <person name="Wang S."/>
            <person name="Wang H."/>
            <person name="Wang A."/>
            <person name="Jiang F."/>
            <person name="Liu H."/>
            <person name="Zhao H."/>
            <person name="Xu D."/>
            <person name="Zhang Y."/>
        </authorList>
    </citation>
    <scope>NUCLEOTIDE SEQUENCE [LARGE SCALE GENOMIC DNA]</scope>
    <source>
        <strain evidence="2">cv. Yunnan</strain>
    </source>
</reference>
<gene>
    <name evidence="1" type="ORF">L1987_02755</name>
</gene>
<evidence type="ECO:0000313" key="2">
    <source>
        <dbReference type="Proteomes" id="UP001056120"/>
    </source>
</evidence>
<protein>
    <submittedName>
        <fullName evidence="1">Uncharacterized protein</fullName>
    </submittedName>
</protein>
<dbReference type="EMBL" id="CM042018">
    <property type="protein sequence ID" value="KAI3828647.1"/>
    <property type="molecule type" value="Genomic_DNA"/>
</dbReference>
<comment type="caution">
    <text evidence="1">The sequence shown here is derived from an EMBL/GenBank/DDBJ whole genome shotgun (WGS) entry which is preliminary data.</text>
</comment>
<accession>A0ACB9K8M8</accession>
<keyword evidence="2" id="KW-1185">Reference proteome</keyword>
<evidence type="ECO:0000313" key="1">
    <source>
        <dbReference type="EMBL" id="KAI3828647.1"/>
    </source>
</evidence>
<organism evidence="1 2">
    <name type="scientific">Smallanthus sonchifolius</name>
    <dbReference type="NCBI Taxonomy" id="185202"/>
    <lineage>
        <taxon>Eukaryota</taxon>
        <taxon>Viridiplantae</taxon>
        <taxon>Streptophyta</taxon>
        <taxon>Embryophyta</taxon>
        <taxon>Tracheophyta</taxon>
        <taxon>Spermatophyta</taxon>
        <taxon>Magnoliopsida</taxon>
        <taxon>eudicotyledons</taxon>
        <taxon>Gunneridae</taxon>
        <taxon>Pentapetalae</taxon>
        <taxon>asterids</taxon>
        <taxon>campanulids</taxon>
        <taxon>Asterales</taxon>
        <taxon>Asteraceae</taxon>
        <taxon>Asteroideae</taxon>
        <taxon>Heliantheae alliance</taxon>
        <taxon>Millerieae</taxon>
        <taxon>Smallanthus</taxon>
    </lineage>
</organism>
<name>A0ACB9K8M8_9ASTR</name>